<dbReference type="AlphaFoldDB" id="A0AAU0MLH9"/>
<feature type="region of interest" description="Disordered" evidence="1">
    <location>
        <begin position="69"/>
        <end position="94"/>
    </location>
</feature>
<evidence type="ECO:0000313" key="3">
    <source>
        <dbReference type="Proteomes" id="UP001329313"/>
    </source>
</evidence>
<dbReference type="EMBL" id="CP137080">
    <property type="protein sequence ID" value="WOQ71020.1"/>
    <property type="molecule type" value="Genomic_DNA"/>
</dbReference>
<organism evidence="2 3">
    <name type="scientific">Microbacterium limosum</name>
    <dbReference type="NCBI Taxonomy" id="3079935"/>
    <lineage>
        <taxon>Bacteria</taxon>
        <taxon>Bacillati</taxon>
        <taxon>Actinomycetota</taxon>
        <taxon>Actinomycetes</taxon>
        <taxon>Micrococcales</taxon>
        <taxon>Microbacteriaceae</taxon>
        <taxon>Microbacterium</taxon>
    </lineage>
</organism>
<feature type="region of interest" description="Disordered" evidence="1">
    <location>
        <begin position="1"/>
        <end position="24"/>
    </location>
</feature>
<sequence length="94" mass="10028">MLRLHADVHGAAGEDEDLPHTAAGDWTPHVTLARRVRLADIAAVLPLIGGEIRARAGRLRRWDKRSATVTDLGGFDGRNENAGVPGDDDPVNAS</sequence>
<name>A0AAU0MLH9_9MICO</name>
<evidence type="ECO:0000313" key="2">
    <source>
        <dbReference type="EMBL" id="WOQ71020.1"/>
    </source>
</evidence>
<reference evidence="2 3" key="1">
    <citation type="submission" date="2023-10" db="EMBL/GenBank/DDBJ databases">
        <title>Y20.</title>
        <authorList>
            <person name="Zhang G."/>
            <person name="Ding Y."/>
        </authorList>
    </citation>
    <scope>NUCLEOTIDE SEQUENCE [LARGE SCALE GENOMIC DNA]</scope>
    <source>
        <strain evidence="2 3">Y20</strain>
    </source>
</reference>
<dbReference type="Proteomes" id="UP001329313">
    <property type="component" value="Chromosome"/>
</dbReference>
<dbReference type="RefSeq" id="WP_330172075.1">
    <property type="nucleotide sequence ID" value="NZ_CP137080.1"/>
</dbReference>
<evidence type="ECO:0000256" key="1">
    <source>
        <dbReference type="SAM" id="MobiDB-lite"/>
    </source>
</evidence>
<protein>
    <recommendedName>
        <fullName evidence="4">2'-5' RNA ligase superfamily protein</fullName>
    </recommendedName>
</protein>
<accession>A0AAU0MLH9</accession>
<keyword evidence="3" id="KW-1185">Reference proteome</keyword>
<dbReference type="KEGG" id="mliy:RYJ27_00890"/>
<evidence type="ECO:0008006" key="4">
    <source>
        <dbReference type="Google" id="ProtNLM"/>
    </source>
</evidence>
<gene>
    <name evidence="2" type="ORF">RYJ27_00890</name>
</gene>
<proteinExistence type="predicted"/>